<name>A0A0S2K6U6_9GAMM</name>
<dbReference type="RefSeq" id="WP_083496684.1">
    <property type="nucleotide sequence ID" value="NZ_CP013188.1"/>
</dbReference>
<dbReference type="EMBL" id="CP013188">
    <property type="protein sequence ID" value="ALO44151.1"/>
    <property type="molecule type" value="Genomic_DNA"/>
</dbReference>
<reference evidence="5 6" key="1">
    <citation type="submission" date="2015-11" db="EMBL/GenBank/DDBJ databases">
        <authorList>
            <person name="Zhang Y."/>
            <person name="Guo Z."/>
        </authorList>
    </citation>
    <scope>NUCLEOTIDE SEQUENCE [LARGE SCALE GENOMIC DNA]</scope>
    <source>
        <strain evidence="5 6">KCTC 12086</strain>
    </source>
</reference>
<dbReference type="SUPFAM" id="SSF51215">
    <property type="entry name" value="Regulatory protein AraC"/>
    <property type="match status" value="1"/>
</dbReference>
<accession>A0A0S2K6U6</accession>
<dbReference type="OrthoDB" id="9783876at2"/>
<keyword evidence="2" id="KW-0238">DNA-binding</keyword>
<keyword evidence="6" id="KW-1185">Reference proteome</keyword>
<evidence type="ECO:0000256" key="3">
    <source>
        <dbReference type="ARBA" id="ARBA00023163"/>
    </source>
</evidence>
<sequence length="305" mass="34202">MSESPNIYLNDPDPLSVLLKRLSLNAEVYVNGDFCGTWAVDTSGSRRIPFHLIGDGEAWLHINGEVTQLQKWDLVIFPHDHQHIIASSADKPDEQLINAPMSNDGAVTNMVCGFFEFKHAQINPLLDAMPEVIHLQASTNTDDAKTRRLIEMMINELKQARVGCYTVVDQLAYLLFIEVLRQQVETSALNSGLLAAMFDTRIGKALNAIHQNPQRNWQLQALADEALMSRSNFSDKFTSLVGLSPMKYLVKWRMVEAYRLLVNTEKSVADIAQLSGYESEAAFRKAFKQHQGEAPGAVRSESNRI</sequence>
<evidence type="ECO:0000256" key="2">
    <source>
        <dbReference type="ARBA" id="ARBA00023125"/>
    </source>
</evidence>
<dbReference type="Pfam" id="PF12852">
    <property type="entry name" value="Cupin_6"/>
    <property type="match status" value="1"/>
</dbReference>
<dbReference type="GO" id="GO:0003700">
    <property type="term" value="F:DNA-binding transcription factor activity"/>
    <property type="evidence" value="ECO:0007669"/>
    <property type="project" value="InterPro"/>
</dbReference>
<dbReference type="STRING" id="161398.PP2015_3678"/>
<dbReference type="PANTHER" id="PTHR46796:SF7">
    <property type="entry name" value="ARAC FAMILY TRANSCRIPTIONAL REGULATOR"/>
    <property type="match status" value="1"/>
</dbReference>
<keyword evidence="1" id="KW-0805">Transcription regulation</keyword>
<evidence type="ECO:0000313" key="6">
    <source>
        <dbReference type="Proteomes" id="UP000061457"/>
    </source>
</evidence>
<dbReference type="SUPFAM" id="SSF46689">
    <property type="entry name" value="Homeodomain-like"/>
    <property type="match status" value="2"/>
</dbReference>
<dbReference type="AlphaFoldDB" id="A0A0S2K6U6"/>
<dbReference type="InterPro" id="IPR018060">
    <property type="entry name" value="HTH_AraC"/>
</dbReference>
<evidence type="ECO:0000256" key="1">
    <source>
        <dbReference type="ARBA" id="ARBA00023015"/>
    </source>
</evidence>
<dbReference type="PANTHER" id="PTHR46796">
    <property type="entry name" value="HTH-TYPE TRANSCRIPTIONAL ACTIVATOR RHAS-RELATED"/>
    <property type="match status" value="1"/>
</dbReference>
<feature type="domain" description="HTH araC/xylS-type" evidence="4">
    <location>
        <begin position="203"/>
        <end position="301"/>
    </location>
</feature>
<dbReference type="GO" id="GO:0043565">
    <property type="term" value="F:sequence-specific DNA binding"/>
    <property type="evidence" value="ECO:0007669"/>
    <property type="project" value="InterPro"/>
</dbReference>
<evidence type="ECO:0000259" key="4">
    <source>
        <dbReference type="PROSITE" id="PS01124"/>
    </source>
</evidence>
<dbReference type="InterPro" id="IPR050204">
    <property type="entry name" value="AraC_XylS_family_regulators"/>
</dbReference>
<dbReference type="SMART" id="SM00342">
    <property type="entry name" value="HTH_ARAC"/>
    <property type="match status" value="1"/>
</dbReference>
<organism evidence="5 6">
    <name type="scientific">Pseudoalteromonas phenolica</name>
    <dbReference type="NCBI Taxonomy" id="161398"/>
    <lineage>
        <taxon>Bacteria</taxon>
        <taxon>Pseudomonadati</taxon>
        <taxon>Pseudomonadota</taxon>
        <taxon>Gammaproteobacteria</taxon>
        <taxon>Alteromonadales</taxon>
        <taxon>Pseudoalteromonadaceae</taxon>
        <taxon>Pseudoalteromonas</taxon>
    </lineage>
</organism>
<dbReference type="PATRIC" id="fig|161398.10.peg.3757"/>
<dbReference type="InterPro" id="IPR037923">
    <property type="entry name" value="HTH-like"/>
</dbReference>
<proteinExistence type="predicted"/>
<evidence type="ECO:0000313" key="5">
    <source>
        <dbReference type="EMBL" id="ALO44151.1"/>
    </source>
</evidence>
<dbReference type="Gene3D" id="1.10.10.60">
    <property type="entry name" value="Homeodomain-like"/>
    <property type="match status" value="2"/>
</dbReference>
<dbReference type="InterPro" id="IPR032783">
    <property type="entry name" value="AraC_lig"/>
</dbReference>
<dbReference type="Proteomes" id="UP000061457">
    <property type="component" value="Chromosome II"/>
</dbReference>
<dbReference type="Pfam" id="PF12833">
    <property type="entry name" value="HTH_18"/>
    <property type="match status" value="1"/>
</dbReference>
<protein>
    <submittedName>
        <fullName evidence="5">Putative AraC family transcriptional regulator</fullName>
    </submittedName>
</protein>
<dbReference type="PROSITE" id="PS01124">
    <property type="entry name" value="HTH_ARAC_FAMILY_2"/>
    <property type="match status" value="1"/>
</dbReference>
<keyword evidence="3" id="KW-0804">Transcription</keyword>
<dbReference type="InterPro" id="IPR009057">
    <property type="entry name" value="Homeodomain-like_sf"/>
</dbReference>
<dbReference type="KEGG" id="pphe:PP2015_3678"/>
<gene>
    <name evidence="5" type="ORF">PP2015_3678</name>
</gene>